<dbReference type="InterPro" id="IPR029063">
    <property type="entry name" value="SAM-dependent_MTases_sf"/>
</dbReference>
<dbReference type="SUPFAM" id="SSF53335">
    <property type="entry name" value="S-adenosyl-L-methionine-dependent methyltransferases"/>
    <property type="match status" value="1"/>
</dbReference>
<sequence>GIDYSDEMLEILKNKLKNTGLSMVLQKAGSTNFKFPVKFDGIFSHGGAITYIHNEKGLFLERAFLDKSDHIRTFKNVACHLKNGGLFIVNIQQEHSNENVLHLKNGCMYTTKLIFKNGFAIKTHYILKGKNIIAQQIIKAIRLPYKAVKQELEQIGFTNFKIDESKKLAYCSFNE</sequence>
<reference evidence="1" key="1">
    <citation type="journal article" date="2014" name="Front. Microbiol.">
        <title>High frequency of phylogenetically diverse reductive dehalogenase-homologous genes in deep subseafloor sedimentary metagenomes.</title>
        <authorList>
            <person name="Kawai M."/>
            <person name="Futagami T."/>
            <person name="Toyoda A."/>
            <person name="Takaki Y."/>
            <person name="Nishi S."/>
            <person name="Hori S."/>
            <person name="Arai W."/>
            <person name="Tsubouchi T."/>
            <person name="Morono Y."/>
            <person name="Uchiyama I."/>
            <person name="Ito T."/>
            <person name="Fujiyama A."/>
            <person name="Inagaki F."/>
            <person name="Takami H."/>
        </authorList>
    </citation>
    <scope>NUCLEOTIDE SEQUENCE</scope>
    <source>
        <strain evidence="1">Expedition CK06-06</strain>
    </source>
</reference>
<dbReference type="AlphaFoldDB" id="X1CHP2"/>
<dbReference type="Gene3D" id="3.40.50.150">
    <property type="entry name" value="Vaccinia Virus protein VP39"/>
    <property type="match status" value="1"/>
</dbReference>
<dbReference type="EMBL" id="BART01024761">
    <property type="protein sequence ID" value="GAG92602.1"/>
    <property type="molecule type" value="Genomic_DNA"/>
</dbReference>
<organism evidence="1">
    <name type="scientific">marine sediment metagenome</name>
    <dbReference type="NCBI Taxonomy" id="412755"/>
    <lineage>
        <taxon>unclassified sequences</taxon>
        <taxon>metagenomes</taxon>
        <taxon>ecological metagenomes</taxon>
    </lineage>
</organism>
<accession>X1CHP2</accession>
<protein>
    <recommendedName>
        <fullName evidence="2">Methyltransferase domain-containing protein</fullName>
    </recommendedName>
</protein>
<evidence type="ECO:0008006" key="2">
    <source>
        <dbReference type="Google" id="ProtNLM"/>
    </source>
</evidence>
<name>X1CHP2_9ZZZZ</name>
<evidence type="ECO:0000313" key="1">
    <source>
        <dbReference type="EMBL" id="GAG92602.1"/>
    </source>
</evidence>
<feature type="non-terminal residue" evidence="1">
    <location>
        <position position="1"/>
    </location>
</feature>
<comment type="caution">
    <text evidence="1">The sequence shown here is derived from an EMBL/GenBank/DDBJ whole genome shotgun (WGS) entry which is preliminary data.</text>
</comment>
<proteinExistence type="predicted"/>
<gene>
    <name evidence="1" type="ORF">S01H4_44621</name>
</gene>